<evidence type="ECO:0000313" key="3">
    <source>
        <dbReference type="EMBL" id="MCS0604666.1"/>
    </source>
</evidence>
<evidence type="ECO:0000256" key="1">
    <source>
        <dbReference type="SAM" id="MobiDB-lite"/>
    </source>
</evidence>
<evidence type="ECO:0000313" key="4">
    <source>
        <dbReference type="Proteomes" id="UP001205612"/>
    </source>
</evidence>
<proteinExistence type="predicted"/>
<dbReference type="RefSeq" id="WP_258781441.1">
    <property type="nucleotide sequence ID" value="NZ_JANUGP010000024.1"/>
</dbReference>
<gene>
    <name evidence="3" type="ORF">NX794_26125</name>
</gene>
<reference evidence="3 4" key="1">
    <citation type="submission" date="2022-08" db="EMBL/GenBank/DDBJ databases">
        <authorList>
            <person name="Somphong A."/>
            <person name="Phongsopitanun W."/>
        </authorList>
    </citation>
    <scope>NUCLEOTIDE SEQUENCE [LARGE SCALE GENOMIC DNA]</scope>
    <source>
        <strain evidence="3 4">LP11</strain>
    </source>
</reference>
<comment type="caution">
    <text evidence="3">The sequence shown here is derived from an EMBL/GenBank/DDBJ whole genome shotgun (WGS) entry which is preliminary data.</text>
</comment>
<keyword evidence="4" id="KW-1185">Reference proteome</keyword>
<feature type="transmembrane region" description="Helical" evidence="2">
    <location>
        <begin position="109"/>
        <end position="127"/>
    </location>
</feature>
<feature type="transmembrane region" description="Helical" evidence="2">
    <location>
        <begin position="7"/>
        <end position="28"/>
    </location>
</feature>
<evidence type="ECO:0008006" key="5">
    <source>
        <dbReference type="Google" id="ProtNLM"/>
    </source>
</evidence>
<organism evidence="3 4">
    <name type="scientific">Streptomyces pyxinicus</name>
    <dbReference type="NCBI Taxonomy" id="2970331"/>
    <lineage>
        <taxon>Bacteria</taxon>
        <taxon>Bacillati</taxon>
        <taxon>Actinomycetota</taxon>
        <taxon>Actinomycetes</taxon>
        <taxon>Kitasatosporales</taxon>
        <taxon>Streptomycetaceae</taxon>
        <taxon>Streptomyces</taxon>
    </lineage>
</organism>
<protein>
    <recommendedName>
        <fullName evidence="5">Integral membrane protein</fullName>
    </recommendedName>
</protein>
<feature type="transmembrane region" description="Helical" evidence="2">
    <location>
        <begin position="85"/>
        <end position="103"/>
    </location>
</feature>
<accession>A0ABT2B8F1</accession>
<feature type="region of interest" description="Disordered" evidence="1">
    <location>
        <begin position="133"/>
        <end position="191"/>
    </location>
</feature>
<dbReference type="Proteomes" id="UP001205612">
    <property type="component" value="Unassembled WGS sequence"/>
</dbReference>
<keyword evidence="2" id="KW-0472">Membrane</keyword>
<keyword evidence="2" id="KW-1133">Transmembrane helix</keyword>
<name>A0ABT2B8F1_9ACTN</name>
<feature type="compositionally biased region" description="Basic and acidic residues" evidence="1">
    <location>
        <begin position="160"/>
        <end position="179"/>
    </location>
</feature>
<keyword evidence="2" id="KW-0812">Transmembrane</keyword>
<sequence length="191" mass="19758">MVRRPVAWIVAVVLLAEACGIAAVNWLLGTVVDRQRMSLAGLDSGVMATSTKVAGVVFGLYFALCALVALLVAVRDRAPAGFGRILLISAAVVHGLLGAFAWGLVGPGAFVFMVVVLGLIVLLLMTYDRSAGPERRAPGGDDGTGGDPLAKDATAGSADDTTRHLPEQRYGDDEPRDAVPGRVTPPAPTTP</sequence>
<evidence type="ECO:0000256" key="2">
    <source>
        <dbReference type="SAM" id="Phobius"/>
    </source>
</evidence>
<feature type="transmembrane region" description="Helical" evidence="2">
    <location>
        <begin position="53"/>
        <end position="73"/>
    </location>
</feature>
<dbReference type="EMBL" id="JANUGP010000024">
    <property type="protein sequence ID" value="MCS0604666.1"/>
    <property type="molecule type" value="Genomic_DNA"/>
</dbReference>